<evidence type="ECO:0000313" key="1">
    <source>
        <dbReference type="EMBL" id="MEJ6011512.1"/>
    </source>
</evidence>
<dbReference type="Proteomes" id="UP001379235">
    <property type="component" value="Unassembled WGS sequence"/>
</dbReference>
<comment type="caution">
    <text evidence="1">The sequence shown here is derived from an EMBL/GenBank/DDBJ whole genome shotgun (WGS) entry which is preliminary data.</text>
</comment>
<dbReference type="RefSeq" id="WP_339968840.1">
    <property type="nucleotide sequence ID" value="NZ_JBBHJY010000009.1"/>
</dbReference>
<dbReference type="EMBL" id="JBBHJY010000009">
    <property type="protein sequence ID" value="MEJ6011512.1"/>
    <property type="molecule type" value="Genomic_DNA"/>
</dbReference>
<evidence type="ECO:0008006" key="3">
    <source>
        <dbReference type="Google" id="ProtNLM"/>
    </source>
</evidence>
<name>A0ABU8SC93_9SPHN</name>
<reference evidence="1 2" key="1">
    <citation type="submission" date="2024-03" db="EMBL/GenBank/DDBJ databases">
        <authorList>
            <person name="Jo J.-H."/>
        </authorList>
    </citation>
    <scope>NUCLEOTIDE SEQUENCE [LARGE SCALE GENOMIC DNA]</scope>
    <source>
        <strain evidence="1 2">AS3R-12</strain>
    </source>
</reference>
<accession>A0ABU8SC93</accession>
<evidence type="ECO:0000313" key="2">
    <source>
        <dbReference type="Proteomes" id="UP001379235"/>
    </source>
</evidence>
<protein>
    <recommendedName>
        <fullName evidence="3">Uracil-DNA glycosylase-like domain-containing protein</fullName>
    </recommendedName>
</protein>
<gene>
    <name evidence="1" type="ORF">WG900_16485</name>
</gene>
<organism evidence="1 2">
    <name type="scientific">Novosphingobium aquae</name>
    <dbReference type="NCBI Taxonomy" id="3133435"/>
    <lineage>
        <taxon>Bacteria</taxon>
        <taxon>Pseudomonadati</taxon>
        <taxon>Pseudomonadota</taxon>
        <taxon>Alphaproteobacteria</taxon>
        <taxon>Sphingomonadales</taxon>
        <taxon>Sphingomonadaceae</taxon>
        <taxon>Novosphingobium</taxon>
    </lineage>
</organism>
<sequence>MINANPGGTPDNYSTVDVMNGAHEYIEGRASGPTTANGAKILHHIIGSEDPETIRGIQVLNRFFRRSPMRPSASREAQYMEEARPFLEELITYIQPEVMLFGGDAGVDLFAKAHGGSAEGDSPVMGPNGPYEAVYFRQYELHLPYYRSIPAYSIYHPSKLNSVFRERVFPLLRTHLGSHAP</sequence>
<proteinExistence type="predicted"/>
<keyword evidence="2" id="KW-1185">Reference proteome</keyword>